<proteinExistence type="predicted"/>
<evidence type="ECO:0000313" key="4">
    <source>
        <dbReference type="Proteomes" id="UP000316921"/>
    </source>
</evidence>
<protein>
    <submittedName>
        <fullName evidence="3">Uncharacterized protein</fullName>
    </submittedName>
</protein>
<feature type="chain" id="PRO_5022147231" evidence="2">
    <location>
        <begin position="22"/>
        <end position="540"/>
    </location>
</feature>
<dbReference type="Proteomes" id="UP000316921">
    <property type="component" value="Chromosome"/>
</dbReference>
<dbReference type="AlphaFoldDB" id="A0A518BPI5"/>
<name>A0A518BPI5_9BACT</name>
<evidence type="ECO:0000313" key="3">
    <source>
        <dbReference type="EMBL" id="QDU68866.1"/>
    </source>
</evidence>
<evidence type="ECO:0000256" key="2">
    <source>
        <dbReference type="SAM" id="SignalP"/>
    </source>
</evidence>
<keyword evidence="2" id="KW-0732">Signal</keyword>
<dbReference type="RefSeq" id="WP_145068243.1">
    <property type="nucleotide sequence ID" value="NZ_CP036287.1"/>
</dbReference>
<evidence type="ECO:0000256" key="1">
    <source>
        <dbReference type="SAM" id="MobiDB-lite"/>
    </source>
</evidence>
<dbReference type="EMBL" id="CP036287">
    <property type="protein sequence ID" value="QDU68866.1"/>
    <property type="molecule type" value="Genomic_DNA"/>
</dbReference>
<organism evidence="3 4">
    <name type="scientific">Engelhardtia mirabilis</name>
    <dbReference type="NCBI Taxonomy" id="2528011"/>
    <lineage>
        <taxon>Bacteria</taxon>
        <taxon>Pseudomonadati</taxon>
        <taxon>Planctomycetota</taxon>
        <taxon>Planctomycetia</taxon>
        <taxon>Planctomycetia incertae sedis</taxon>
        <taxon>Engelhardtia</taxon>
    </lineage>
</organism>
<feature type="signal peptide" evidence="2">
    <location>
        <begin position="1"/>
        <end position="21"/>
    </location>
</feature>
<accession>A0A518BPI5</accession>
<dbReference type="PROSITE" id="PS51257">
    <property type="entry name" value="PROKAR_LIPOPROTEIN"/>
    <property type="match status" value="1"/>
</dbReference>
<dbReference type="KEGG" id="pbap:Pla133_39760"/>
<feature type="region of interest" description="Disordered" evidence="1">
    <location>
        <begin position="511"/>
        <end position="540"/>
    </location>
</feature>
<sequence length="540" mass="62610" precursor="true">MRRTVLGSLLLGLLCACVAPGADIQLAPVYTRATPPGGATVHEALGGFVHARRDPSGDRWQSFALRPLFGWRRGWVDPSDSPEPERDWHPEGPDDLRVDWLAPLGYWKSHDDEIRSLFAPIYYWRSADAIRTGAREWEILSLPLVYLARNDRGANKTAWFPFYGDLDKFLTYDTVRFALFPLWSSASRRDFTHHNVLFPIFGWTWNHADGVQKRRHLRVWPLFSYHAKPGYWMRWFFLWPIFHRSIDGLDKPPEQRLSKWAALPLFGWTERGTYRSISFLWPFFGYAWDPRGAEPGPDAPAGAEAPGAFWAWDGPWPFVRLQGGGRDPRAQERIRLWPFYSYFRADDLEWRTYAWPLVHDREEFGPGFHRASFYVLPFYRGSQLIRDEPDDTGRGRREDIAHLWPLIHSERIDDWRRDAVLAIWPLARNDLIRHYWSWIWELYAIERNGDVVSHRSWLGLYQYATDGDEERKSFSGLYSRRSWGSGATRVVERSVLFGLIRWRSGPGTDDAGVMPPALPGPGWPAEWASAGDSVGSPRVP</sequence>
<gene>
    <name evidence="3" type="ORF">Pla133_39760</name>
</gene>
<keyword evidence="4" id="KW-1185">Reference proteome</keyword>
<reference evidence="3 4" key="1">
    <citation type="submission" date="2019-02" db="EMBL/GenBank/DDBJ databases">
        <title>Deep-cultivation of Planctomycetes and their phenomic and genomic characterization uncovers novel biology.</title>
        <authorList>
            <person name="Wiegand S."/>
            <person name="Jogler M."/>
            <person name="Boedeker C."/>
            <person name="Pinto D."/>
            <person name="Vollmers J."/>
            <person name="Rivas-Marin E."/>
            <person name="Kohn T."/>
            <person name="Peeters S.H."/>
            <person name="Heuer A."/>
            <person name="Rast P."/>
            <person name="Oberbeckmann S."/>
            <person name="Bunk B."/>
            <person name="Jeske O."/>
            <person name="Meyerdierks A."/>
            <person name="Storesund J.E."/>
            <person name="Kallscheuer N."/>
            <person name="Luecker S."/>
            <person name="Lage O.M."/>
            <person name="Pohl T."/>
            <person name="Merkel B.J."/>
            <person name="Hornburger P."/>
            <person name="Mueller R.-W."/>
            <person name="Bruemmer F."/>
            <person name="Labrenz M."/>
            <person name="Spormann A.M."/>
            <person name="Op den Camp H."/>
            <person name="Overmann J."/>
            <person name="Amann R."/>
            <person name="Jetten M.S.M."/>
            <person name="Mascher T."/>
            <person name="Medema M.H."/>
            <person name="Devos D.P."/>
            <person name="Kaster A.-K."/>
            <person name="Ovreas L."/>
            <person name="Rohde M."/>
            <person name="Galperin M.Y."/>
            <person name="Jogler C."/>
        </authorList>
    </citation>
    <scope>NUCLEOTIDE SEQUENCE [LARGE SCALE GENOMIC DNA]</scope>
    <source>
        <strain evidence="3 4">Pla133</strain>
    </source>
</reference>